<dbReference type="InterPro" id="IPR000182">
    <property type="entry name" value="GNAT_dom"/>
</dbReference>
<protein>
    <recommendedName>
        <fullName evidence="3">N-acetyltransferase domain-containing protein</fullName>
    </recommendedName>
</protein>
<reference evidence="4 5" key="1">
    <citation type="submission" date="2021-01" db="EMBL/GenBank/DDBJ databases">
        <title>Whole genome shotgun sequence of Actinoplanes durhamensis NBRC 14914.</title>
        <authorList>
            <person name="Komaki H."/>
            <person name="Tamura T."/>
        </authorList>
    </citation>
    <scope>NUCLEOTIDE SEQUENCE [LARGE SCALE GENOMIC DNA]</scope>
    <source>
        <strain evidence="4 5">NBRC 14914</strain>
    </source>
</reference>
<name>A0ABQ3Z518_9ACTN</name>
<dbReference type="Gene3D" id="3.40.630.30">
    <property type="match status" value="1"/>
</dbReference>
<keyword evidence="2" id="KW-0012">Acyltransferase</keyword>
<keyword evidence="1" id="KW-0808">Transferase</keyword>
<dbReference type="Pfam" id="PF13508">
    <property type="entry name" value="Acetyltransf_7"/>
    <property type="match status" value="1"/>
</dbReference>
<dbReference type="CDD" id="cd04301">
    <property type="entry name" value="NAT_SF"/>
    <property type="match status" value="1"/>
</dbReference>
<comment type="caution">
    <text evidence="4">The sequence shown here is derived from an EMBL/GenBank/DDBJ whole genome shotgun (WGS) entry which is preliminary data.</text>
</comment>
<dbReference type="SUPFAM" id="SSF55729">
    <property type="entry name" value="Acyl-CoA N-acyltransferases (Nat)"/>
    <property type="match status" value="1"/>
</dbReference>
<evidence type="ECO:0000259" key="3">
    <source>
        <dbReference type="PROSITE" id="PS51186"/>
    </source>
</evidence>
<proteinExistence type="predicted"/>
<evidence type="ECO:0000256" key="2">
    <source>
        <dbReference type="ARBA" id="ARBA00023315"/>
    </source>
</evidence>
<dbReference type="Proteomes" id="UP000637628">
    <property type="component" value="Unassembled WGS sequence"/>
</dbReference>
<dbReference type="PROSITE" id="PS51186">
    <property type="entry name" value="GNAT"/>
    <property type="match status" value="1"/>
</dbReference>
<organism evidence="4 5">
    <name type="scientific">Paractinoplanes durhamensis</name>
    <dbReference type="NCBI Taxonomy" id="113563"/>
    <lineage>
        <taxon>Bacteria</taxon>
        <taxon>Bacillati</taxon>
        <taxon>Actinomycetota</taxon>
        <taxon>Actinomycetes</taxon>
        <taxon>Micromonosporales</taxon>
        <taxon>Micromonosporaceae</taxon>
        <taxon>Paractinoplanes</taxon>
    </lineage>
</organism>
<gene>
    <name evidence="4" type="ORF">Adu01nite_62620</name>
</gene>
<evidence type="ECO:0000313" key="5">
    <source>
        <dbReference type="Proteomes" id="UP000637628"/>
    </source>
</evidence>
<evidence type="ECO:0000313" key="4">
    <source>
        <dbReference type="EMBL" id="GIE04912.1"/>
    </source>
</evidence>
<dbReference type="EMBL" id="BOML01000050">
    <property type="protein sequence ID" value="GIE04912.1"/>
    <property type="molecule type" value="Genomic_DNA"/>
</dbReference>
<dbReference type="InterPro" id="IPR050832">
    <property type="entry name" value="Bact_Acetyltransf"/>
</dbReference>
<dbReference type="PANTHER" id="PTHR43877:SF1">
    <property type="entry name" value="ACETYLTRANSFERASE"/>
    <property type="match status" value="1"/>
</dbReference>
<evidence type="ECO:0000256" key="1">
    <source>
        <dbReference type="ARBA" id="ARBA00022679"/>
    </source>
</evidence>
<keyword evidence="5" id="KW-1185">Reference proteome</keyword>
<dbReference type="PANTHER" id="PTHR43877">
    <property type="entry name" value="AMINOALKYLPHOSPHONATE N-ACETYLTRANSFERASE-RELATED-RELATED"/>
    <property type="match status" value="1"/>
</dbReference>
<accession>A0ABQ3Z518</accession>
<dbReference type="InterPro" id="IPR016181">
    <property type="entry name" value="Acyl_CoA_acyltransferase"/>
</dbReference>
<dbReference type="RefSeq" id="WP_203732047.1">
    <property type="nucleotide sequence ID" value="NZ_BAAATX010000037.1"/>
</dbReference>
<sequence length="161" mass="17109">MLIRDARAEDVDAIVAIGQQTWPATYAFAGDEYVRDGLAAWWSPAAIARSLGDTTVLVAEDGSGLVGVGNIDLRGAVPIIWKLYVLPETQGTGAGSALMAGLIERAGGLAVRLEYVAGNSRAAGFYAGRGFTELRREAGERPGWPEIVWMERHSVPPQQAG</sequence>
<feature type="domain" description="N-acetyltransferase" evidence="3">
    <location>
        <begin position="1"/>
        <end position="151"/>
    </location>
</feature>